<keyword evidence="2" id="KW-1185">Reference proteome</keyword>
<reference evidence="1 2" key="1">
    <citation type="submission" date="2019-05" db="EMBL/GenBank/DDBJ databases">
        <title>Another draft genome of Portunus trituberculatus and its Hox gene families provides insights of decapod evolution.</title>
        <authorList>
            <person name="Jeong J.-H."/>
            <person name="Song I."/>
            <person name="Kim S."/>
            <person name="Choi T."/>
            <person name="Kim D."/>
            <person name="Ryu S."/>
            <person name="Kim W."/>
        </authorList>
    </citation>
    <scope>NUCLEOTIDE SEQUENCE [LARGE SCALE GENOMIC DNA]</scope>
    <source>
        <tissue evidence="1">Muscle</tissue>
    </source>
</reference>
<dbReference type="AlphaFoldDB" id="A0A5B7D1T7"/>
<evidence type="ECO:0000313" key="2">
    <source>
        <dbReference type="Proteomes" id="UP000324222"/>
    </source>
</evidence>
<comment type="caution">
    <text evidence="1">The sequence shown here is derived from an EMBL/GenBank/DDBJ whole genome shotgun (WGS) entry which is preliminary data.</text>
</comment>
<protein>
    <submittedName>
        <fullName evidence="1">Uncharacterized protein</fullName>
    </submittedName>
</protein>
<gene>
    <name evidence="1" type="ORF">E2C01_008071</name>
</gene>
<proteinExistence type="predicted"/>
<evidence type="ECO:0000313" key="1">
    <source>
        <dbReference type="EMBL" id="MPC15285.1"/>
    </source>
</evidence>
<accession>A0A5B7D1T7</accession>
<sequence length="83" mass="9567">MYANTQVSRNPTVHLEYWSSLSLLWHSALVVCKMSYQQTATSKLQNTAVREIKLQPAFNSFRIAYCGIYQNVVVACSIKFWEC</sequence>
<dbReference type="Proteomes" id="UP000324222">
    <property type="component" value="Unassembled WGS sequence"/>
</dbReference>
<dbReference type="EMBL" id="VSRR010000414">
    <property type="protein sequence ID" value="MPC15285.1"/>
    <property type="molecule type" value="Genomic_DNA"/>
</dbReference>
<organism evidence="1 2">
    <name type="scientific">Portunus trituberculatus</name>
    <name type="common">Swimming crab</name>
    <name type="synonym">Neptunus trituberculatus</name>
    <dbReference type="NCBI Taxonomy" id="210409"/>
    <lineage>
        <taxon>Eukaryota</taxon>
        <taxon>Metazoa</taxon>
        <taxon>Ecdysozoa</taxon>
        <taxon>Arthropoda</taxon>
        <taxon>Crustacea</taxon>
        <taxon>Multicrustacea</taxon>
        <taxon>Malacostraca</taxon>
        <taxon>Eumalacostraca</taxon>
        <taxon>Eucarida</taxon>
        <taxon>Decapoda</taxon>
        <taxon>Pleocyemata</taxon>
        <taxon>Brachyura</taxon>
        <taxon>Eubrachyura</taxon>
        <taxon>Portunoidea</taxon>
        <taxon>Portunidae</taxon>
        <taxon>Portuninae</taxon>
        <taxon>Portunus</taxon>
    </lineage>
</organism>
<name>A0A5B7D1T7_PORTR</name>